<proteinExistence type="predicted"/>
<reference evidence="1 2" key="1">
    <citation type="submission" date="2012-10" db="EMBL/GenBank/DDBJ databases">
        <authorList>
            <person name="Strain E.A."/>
            <person name="Brown E."/>
            <person name="Allard M.W."/>
            <person name="Gonzalez-Escalona N."/>
            <person name="Timme R."/>
        </authorList>
    </citation>
    <scope>NUCLEOTIDE SEQUENCE [LARGE SCALE GENOMIC DNA]</scope>
    <source>
        <strain evidence="1 2">CFSAN001627</strain>
    </source>
</reference>
<evidence type="ECO:0000313" key="2">
    <source>
        <dbReference type="Proteomes" id="UP000011944"/>
    </source>
</evidence>
<feature type="non-terminal residue" evidence="1">
    <location>
        <position position="1"/>
    </location>
</feature>
<dbReference type="EMBL" id="AMXI01000525">
    <property type="protein sequence ID" value="EKN42050.1"/>
    <property type="molecule type" value="Genomic_DNA"/>
</dbReference>
<evidence type="ECO:0000313" key="1">
    <source>
        <dbReference type="EMBL" id="EKN42050.1"/>
    </source>
</evidence>
<sequence>ELSVNVSKEETAYIAIHIEKFRSFPTKN</sequence>
<reference evidence="1 2" key="2">
    <citation type="submission" date="2013-03" db="EMBL/GenBank/DDBJ databases">
        <title>Diversity in Clostridium botulinum.</title>
        <authorList>
            <person name="Timme R.E."/>
            <person name="Allard M."/>
            <person name="Luo Y."/>
            <person name="Strain E."/>
            <person name="Gonzalez-Escalona N."/>
            <person name="Brown E."/>
        </authorList>
    </citation>
    <scope>NUCLEOTIDE SEQUENCE [LARGE SCALE GENOMIC DNA]</scope>
    <source>
        <strain evidence="1 2">CFSAN001627</strain>
    </source>
</reference>
<dbReference type="Proteomes" id="UP000011944">
    <property type="component" value="Unassembled WGS sequence"/>
</dbReference>
<accession>M1ZXW7</accession>
<organism evidence="1 2">
    <name type="scientific">Clostridium botulinum CFSAN001627</name>
    <dbReference type="NCBI Taxonomy" id="1232189"/>
    <lineage>
        <taxon>Bacteria</taxon>
        <taxon>Bacillati</taxon>
        <taxon>Bacillota</taxon>
        <taxon>Clostridia</taxon>
        <taxon>Eubacteriales</taxon>
        <taxon>Clostridiaceae</taxon>
        <taxon>Clostridium</taxon>
    </lineage>
</organism>
<name>M1ZXW7_CLOBO</name>
<comment type="caution">
    <text evidence="1">The sequence shown here is derived from an EMBL/GenBank/DDBJ whole genome shotgun (WGS) entry which is preliminary data.</text>
</comment>
<protein>
    <submittedName>
        <fullName evidence="1">BglG family transcriptional antiterminator</fullName>
    </submittedName>
</protein>
<gene>
    <name evidence="1" type="ORF">CFSAN001627_09328</name>
</gene>
<dbReference type="AlphaFoldDB" id="M1ZXW7"/>